<proteinExistence type="predicted"/>
<evidence type="ECO:0000313" key="4">
    <source>
        <dbReference type="Proteomes" id="UP000638648"/>
    </source>
</evidence>
<keyword evidence="1" id="KW-0175">Coiled coil</keyword>
<dbReference type="GO" id="GO:0016772">
    <property type="term" value="F:transferase activity, transferring phosphorus-containing groups"/>
    <property type="evidence" value="ECO:0007669"/>
    <property type="project" value="InterPro"/>
</dbReference>
<protein>
    <submittedName>
        <fullName evidence="3">Phosphohistidine swiveling domain-containing protein</fullName>
    </submittedName>
</protein>
<dbReference type="PANTHER" id="PTHR43615">
    <property type="entry name" value="PHOSPHOENOLPYRUVATE SYNTHASE-RELATED"/>
    <property type="match status" value="1"/>
</dbReference>
<gene>
    <name evidence="3" type="ORF">HEB94_006453</name>
</gene>
<dbReference type="Pfam" id="PF00391">
    <property type="entry name" value="PEP-utilizers"/>
    <property type="match status" value="1"/>
</dbReference>
<dbReference type="AlphaFoldDB" id="A0A927MZ27"/>
<reference evidence="3" key="1">
    <citation type="submission" date="2020-10" db="EMBL/GenBank/DDBJ databases">
        <title>Sequencing the genomes of 1000 actinobacteria strains.</title>
        <authorList>
            <person name="Klenk H.-P."/>
        </authorList>
    </citation>
    <scope>NUCLEOTIDE SEQUENCE</scope>
    <source>
        <strain evidence="3">DSM 45354</strain>
    </source>
</reference>
<accession>A0A927MZ27</accession>
<dbReference type="EMBL" id="JADBEM010000001">
    <property type="protein sequence ID" value="MBE1609605.1"/>
    <property type="molecule type" value="Genomic_DNA"/>
</dbReference>
<evidence type="ECO:0000259" key="2">
    <source>
        <dbReference type="Pfam" id="PF00391"/>
    </source>
</evidence>
<feature type="domain" description="PEP-utilising enzyme mobile" evidence="2">
    <location>
        <begin position="322"/>
        <end position="392"/>
    </location>
</feature>
<dbReference type="Proteomes" id="UP000638648">
    <property type="component" value="Unassembled WGS sequence"/>
</dbReference>
<dbReference type="SUPFAM" id="SSF52009">
    <property type="entry name" value="Phosphohistidine domain"/>
    <property type="match status" value="1"/>
</dbReference>
<comment type="caution">
    <text evidence="3">The sequence shown here is derived from an EMBL/GenBank/DDBJ whole genome shotgun (WGS) entry which is preliminary data.</text>
</comment>
<sequence length="402" mass="43976">MAEAPARFDRVTARVGDATTPSELADLWRDALEPYLRDASRLLAAGARSDNNAQVRIQARVRALASEADTNALLTGLQGGDAQLASLGPLVGLAQLRRREIDRETYARSWGHRGPHEFEVSIPRPAEDPYWTDRQLAEMEQAKADANDLLARQESARTAAWERLGRTHPRAVRSLRRRIDRAAHAARAREAGRSEVIRAFWAMRVFILRAGELTGHGDDLFLCTIQEIQRILAGDETPLARIPIRRRTYEHYRSLPVTPTLIRGTIDPERWAADPNRRGDVHDATAEHLPMSDTVTGFPGASGVVEGLVRVVSTPDQGDELRAGEILVTAVTNIGWTPLFPRAAAVVTDVGAPLSHAAIVARELGIPAVVGCGNATLRLHTGDRVRVDGEHGTVDVLEPAAR</sequence>
<name>A0A927MZ27_9ACTN</name>
<evidence type="ECO:0000313" key="3">
    <source>
        <dbReference type="EMBL" id="MBE1609605.1"/>
    </source>
</evidence>
<feature type="coiled-coil region" evidence="1">
    <location>
        <begin position="132"/>
        <end position="159"/>
    </location>
</feature>
<dbReference type="InterPro" id="IPR051549">
    <property type="entry name" value="PEP_Utilizing_Enz"/>
</dbReference>
<dbReference type="Gene3D" id="3.50.30.10">
    <property type="entry name" value="Phosphohistidine domain"/>
    <property type="match status" value="1"/>
</dbReference>
<dbReference type="InterPro" id="IPR036637">
    <property type="entry name" value="Phosphohistidine_dom_sf"/>
</dbReference>
<organism evidence="3 4">
    <name type="scientific">Actinopolymorpha pittospori</name>
    <dbReference type="NCBI Taxonomy" id="648752"/>
    <lineage>
        <taxon>Bacteria</taxon>
        <taxon>Bacillati</taxon>
        <taxon>Actinomycetota</taxon>
        <taxon>Actinomycetes</taxon>
        <taxon>Propionibacteriales</taxon>
        <taxon>Actinopolymorphaceae</taxon>
        <taxon>Actinopolymorpha</taxon>
    </lineage>
</organism>
<dbReference type="InterPro" id="IPR008279">
    <property type="entry name" value="PEP-util_enz_mobile_dom"/>
</dbReference>
<keyword evidence="4" id="KW-1185">Reference proteome</keyword>
<dbReference type="PANTHER" id="PTHR43615:SF1">
    <property type="entry name" value="PPDK_N DOMAIN-CONTAINING PROTEIN"/>
    <property type="match status" value="1"/>
</dbReference>
<evidence type="ECO:0000256" key="1">
    <source>
        <dbReference type="SAM" id="Coils"/>
    </source>
</evidence>